<organism evidence="2 3">
    <name type="scientific">Fimbriimonas ginsengisoli Gsoil 348</name>
    <dbReference type="NCBI Taxonomy" id="661478"/>
    <lineage>
        <taxon>Bacteria</taxon>
        <taxon>Bacillati</taxon>
        <taxon>Armatimonadota</taxon>
        <taxon>Fimbriimonadia</taxon>
        <taxon>Fimbriimonadales</taxon>
        <taxon>Fimbriimonadaceae</taxon>
        <taxon>Fimbriimonas</taxon>
    </lineage>
</organism>
<gene>
    <name evidence="2" type="ORF">OP10G_2762</name>
</gene>
<dbReference type="RefSeq" id="WP_025225327.1">
    <property type="nucleotide sequence ID" value="NZ_CP007139.1"/>
</dbReference>
<evidence type="ECO:0000256" key="1">
    <source>
        <dbReference type="SAM" id="Phobius"/>
    </source>
</evidence>
<name>A0A068NTQ8_FIMGI</name>
<dbReference type="EMBL" id="CP007139">
    <property type="protein sequence ID" value="AIE86130.1"/>
    <property type="molecule type" value="Genomic_DNA"/>
</dbReference>
<keyword evidence="3" id="KW-1185">Reference proteome</keyword>
<evidence type="ECO:0000313" key="3">
    <source>
        <dbReference type="Proteomes" id="UP000027982"/>
    </source>
</evidence>
<dbReference type="HOGENOM" id="CLU_1641240_0_0_0"/>
<keyword evidence="1" id="KW-1133">Transmembrane helix</keyword>
<sequence length="161" mass="17432">MSTHDVQGLVTRIERLERKNRFLIGALLVLPLLAAAGWVAKEDVLKVKRLEIVDDRGVPLVILSPDRLNEGGMITLRDKDGEKRGWWQAGPGTSSLTLNSEGPDATGDSTLGLTVGPKRSALSMFSKNGASLSAGMQADEPKVELYDTKGHPLFVAPWKSK</sequence>
<dbReference type="Proteomes" id="UP000027982">
    <property type="component" value="Chromosome"/>
</dbReference>
<proteinExistence type="predicted"/>
<feature type="transmembrane region" description="Helical" evidence="1">
    <location>
        <begin position="22"/>
        <end position="40"/>
    </location>
</feature>
<dbReference type="KEGG" id="fgi:OP10G_2762"/>
<accession>A0A068NTQ8</accession>
<dbReference type="AlphaFoldDB" id="A0A068NTQ8"/>
<reference evidence="2 3" key="1">
    <citation type="journal article" date="2014" name="PLoS ONE">
        <title>The first complete genome sequence of the class fimbriimonadia in the phylum armatimonadetes.</title>
        <authorList>
            <person name="Hu Z.Y."/>
            <person name="Wang Y.Z."/>
            <person name="Im W.T."/>
            <person name="Wang S.Y."/>
            <person name="Zhao G.P."/>
            <person name="Zheng H.J."/>
            <person name="Quan Z.X."/>
        </authorList>
    </citation>
    <scope>NUCLEOTIDE SEQUENCE [LARGE SCALE GENOMIC DNA]</scope>
    <source>
        <strain evidence="2">Gsoil 348</strain>
    </source>
</reference>
<keyword evidence="1" id="KW-0472">Membrane</keyword>
<evidence type="ECO:0000313" key="2">
    <source>
        <dbReference type="EMBL" id="AIE86130.1"/>
    </source>
</evidence>
<protein>
    <submittedName>
        <fullName evidence="2">Uncharacterized protein</fullName>
    </submittedName>
</protein>
<keyword evidence="1" id="KW-0812">Transmembrane</keyword>